<dbReference type="PANTHER" id="PTHR48267:SF1">
    <property type="entry name" value="BILIRUBIN OXIDASE"/>
    <property type="match status" value="1"/>
</dbReference>
<dbReference type="InterPro" id="IPR011706">
    <property type="entry name" value="Cu-oxidase_C"/>
</dbReference>
<feature type="signal peptide" evidence="3">
    <location>
        <begin position="1"/>
        <end position="20"/>
    </location>
</feature>
<organism evidence="6 7">
    <name type="scientific">Geothrix limicola</name>
    <dbReference type="NCBI Taxonomy" id="2927978"/>
    <lineage>
        <taxon>Bacteria</taxon>
        <taxon>Pseudomonadati</taxon>
        <taxon>Acidobacteriota</taxon>
        <taxon>Holophagae</taxon>
        <taxon>Holophagales</taxon>
        <taxon>Holophagaceae</taxon>
        <taxon>Geothrix</taxon>
    </lineage>
</organism>
<keyword evidence="2" id="KW-0560">Oxidoreductase</keyword>
<accession>A0ABQ5QEI9</accession>
<evidence type="ECO:0000256" key="3">
    <source>
        <dbReference type="SAM" id="SignalP"/>
    </source>
</evidence>
<reference evidence="6 7" key="1">
    <citation type="journal article" date="2023" name="Antonie Van Leeuwenhoek">
        <title>Mesoterricola silvestris gen. nov., sp. nov., Mesoterricola sediminis sp. nov., Geothrix oryzae sp. nov., Geothrix edaphica sp. nov., Geothrix rubra sp. nov., and Geothrix limicola sp. nov., six novel members of Acidobacteriota isolated from soils.</title>
        <authorList>
            <person name="Itoh H."/>
            <person name="Sugisawa Y."/>
            <person name="Mise K."/>
            <person name="Xu Z."/>
            <person name="Kuniyasu M."/>
            <person name="Ushijima N."/>
            <person name="Kawano K."/>
            <person name="Kobayashi E."/>
            <person name="Shiratori Y."/>
            <person name="Masuda Y."/>
            <person name="Senoo K."/>
        </authorList>
    </citation>
    <scope>NUCLEOTIDE SEQUENCE [LARGE SCALE GENOMIC DNA]</scope>
    <source>
        <strain evidence="6 7">Red804</strain>
    </source>
</reference>
<evidence type="ECO:0000259" key="4">
    <source>
        <dbReference type="Pfam" id="PF07731"/>
    </source>
</evidence>
<feature type="domain" description="Plastocyanin-like" evidence="4">
    <location>
        <begin position="369"/>
        <end position="477"/>
    </location>
</feature>
<dbReference type="SUPFAM" id="SSF49503">
    <property type="entry name" value="Cupredoxins"/>
    <property type="match status" value="3"/>
</dbReference>
<keyword evidence="7" id="KW-1185">Reference proteome</keyword>
<feature type="domain" description="Plastocyanin-like" evidence="5">
    <location>
        <begin position="57"/>
        <end position="175"/>
    </location>
</feature>
<dbReference type="CDD" id="cd13890">
    <property type="entry name" value="CuRO_3_CueO_FtsP"/>
    <property type="match status" value="1"/>
</dbReference>
<feature type="chain" id="PRO_5047282793" evidence="3">
    <location>
        <begin position="21"/>
        <end position="478"/>
    </location>
</feature>
<sequence length="478" mass="51290">MRLFQSLLAGVTLAALVACGGSGGSDTKFSRPMPVPPLLAATVGTGGSVHYDLVAQAGTSELEAGKPTETYGYNGAILGPTLRMRRGQAVEVALANHLPESDHSDTNLHWHGLKVPGSMDIVPDLHQGIHSGETALAAFTPDQPAALLWYHPHPHGSTGLQVNLGMAGLILLEDDVSDALPLPKAYGVDDFPLVVQDRRLKADGSLAYMESMGGKDFMMGERILVNGVENPYLDLPAGLVRLRLLNGSSTRRYAFALEDGRTFHQIASDGGFLAAPVALTQLRLGPAERAEILVDFSKDLGRSLFLRSEAFAAASEEAEAGQGRGFPVMQLRIARPGTARPVPGSLTPVPRIPESEAAMTRRFGLEDTGDAVINGKTFDEMRVDVTVSAGSTEIWEVTNFATTIAHPFHIHGGQFQILSRSGGELPEGERGWKDTFLVSPGETVRVILRFQGLSGRYLYHCHILEHEGAGMMGQFEVQ</sequence>
<evidence type="ECO:0000313" key="6">
    <source>
        <dbReference type="EMBL" id="GLH73077.1"/>
    </source>
</evidence>
<dbReference type="Proteomes" id="UP001165069">
    <property type="component" value="Unassembled WGS sequence"/>
</dbReference>
<dbReference type="PROSITE" id="PS00080">
    <property type="entry name" value="MULTICOPPER_OXIDASE2"/>
    <property type="match status" value="1"/>
</dbReference>
<evidence type="ECO:0000259" key="5">
    <source>
        <dbReference type="Pfam" id="PF07732"/>
    </source>
</evidence>
<dbReference type="InterPro" id="IPR008972">
    <property type="entry name" value="Cupredoxin"/>
</dbReference>
<dbReference type="InterPro" id="IPR033138">
    <property type="entry name" value="Cu_oxidase_CS"/>
</dbReference>
<dbReference type="RefSeq" id="WP_285573644.1">
    <property type="nucleotide sequence ID" value="NZ_BSDE01000003.1"/>
</dbReference>
<keyword evidence="3" id="KW-0732">Signal</keyword>
<dbReference type="InterPro" id="IPR002355">
    <property type="entry name" value="Cu_oxidase_Cu_BS"/>
</dbReference>
<dbReference type="InterPro" id="IPR011707">
    <property type="entry name" value="Cu-oxidase-like_N"/>
</dbReference>
<proteinExistence type="predicted"/>
<dbReference type="PANTHER" id="PTHR48267">
    <property type="entry name" value="CUPREDOXIN SUPERFAMILY PROTEIN"/>
    <property type="match status" value="1"/>
</dbReference>
<dbReference type="CDD" id="cd13867">
    <property type="entry name" value="CuRO_2_CueO_FtsP"/>
    <property type="match status" value="1"/>
</dbReference>
<dbReference type="PROSITE" id="PS00079">
    <property type="entry name" value="MULTICOPPER_OXIDASE1"/>
    <property type="match status" value="1"/>
</dbReference>
<keyword evidence="1" id="KW-0479">Metal-binding</keyword>
<evidence type="ECO:0000313" key="7">
    <source>
        <dbReference type="Proteomes" id="UP001165069"/>
    </source>
</evidence>
<dbReference type="PROSITE" id="PS51257">
    <property type="entry name" value="PROKAR_LIPOPROTEIN"/>
    <property type="match status" value="1"/>
</dbReference>
<gene>
    <name evidence="6" type="ORF">GETHLI_15790</name>
</gene>
<comment type="caution">
    <text evidence="6">The sequence shown here is derived from an EMBL/GenBank/DDBJ whole genome shotgun (WGS) entry which is preliminary data.</text>
</comment>
<evidence type="ECO:0000256" key="2">
    <source>
        <dbReference type="ARBA" id="ARBA00023002"/>
    </source>
</evidence>
<dbReference type="Pfam" id="PF07731">
    <property type="entry name" value="Cu-oxidase_2"/>
    <property type="match status" value="1"/>
</dbReference>
<dbReference type="InterPro" id="IPR045087">
    <property type="entry name" value="Cu-oxidase_fam"/>
</dbReference>
<protein>
    <submittedName>
        <fullName evidence="6">Multicopper oxidase</fullName>
    </submittedName>
</protein>
<dbReference type="Gene3D" id="2.60.40.420">
    <property type="entry name" value="Cupredoxins - blue copper proteins"/>
    <property type="match status" value="3"/>
</dbReference>
<dbReference type="Pfam" id="PF07732">
    <property type="entry name" value="Cu-oxidase_3"/>
    <property type="match status" value="1"/>
</dbReference>
<dbReference type="EMBL" id="BSDE01000003">
    <property type="protein sequence ID" value="GLH73077.1"/>
    <property type="molecule type" value="Genomic_DNA"/>
</dbReference>
<evidence type="ECO:0000256" key="1">
    <source>
        <dbReference type="ARBA" id="ARBA00022723"/>
    </source>
</evidence>
<name>A0ABQ5QEI9_9BACT</name>